<evidence type="ECO:0000313" key="11">
    <source>
        <dbReference type="EMBL" id="RCK71323.1"/>
    </source>
</evidence>
<evidence type="ECO:0000256" key="4">
    <source>
        <dbReference type="ARBA" id="ARBA00022475"/>
    </source>
</evidence>
<sequence length="282" mass="32000">MTVAQDELQPDLHRVGARPPLWSYLREAWHRRDFAYAMARYKVQASNERNRLGMLWIVLQPMLNAAIYGTIFGILQGDNAPEDFVPFVVIGVFLFSFFTGCMTSGAKSITGNASLVQSLSFPRVTLPISIVLQQLLNLVPTLGVMVVLLLVLGHFPRVEWLLMLPLLVLYVLFCTGVALIGARLTVHVRDLTQFLPYISRIFFYTSGVLFDPERILSSLPWLRAIYDYHPIHEVLSLARSFLMGYEGAQPIYWAYFAAWSVGMLVVGLLFFWAAEERYGRGD</sequence>
<keyword evidence="4 9" id="KW-1003">Cell membrane</keyword>
<evidence type="ECO:0000256" key="9">
    <source>
        <dbReference type="RuleBase" id="RU361157"/>
    </source>
</evidence>
<comment type="caution">
    <text evidence="9">Lacks conserved residue(s) required for the propagation of feature annotation.</text>
</comment>
<keyword evidence="12" id="KW-1185">Reference proteome</keyword>
<evidence type="ECO:0000256" key="3">
    <source>
        <dbReference type="ARBA" id="ARBA00022448"/>
    </source>
</evidence>
<keyword evidence="7 9" id="KW-1133">Transmembrane helix</keyword>
<keyword evidence="5" id="KW-0997">Cell inner membrane</keyword>
<evidence type="ECO:0000313" key="12">
    <source>
        <dbReference type="Proteomes" id="UP000252770"/>
    </source>
</evidence>
<evidence type="ECO:0000256" key="7">
    <source>
        <dbReference type="ARBA" id="ARBA00022989"/>
    </source>
</evidence>
<dbReference type="AlphaFoldDB" id="A0A367YZH5"/>
<comment type="similarity">
    <text evidence="2 9">Belongs to the ABC-2 integral membrane protein family.</text>
</comment>
<dbReference type="InterPro" id="IPR013525">
    <property type="entry name" value="ABC2_TM"/>
</dbReference>
<comment type="caution">
    <text evidence="11">The sequence shown here is derived from an EMBL/GenBank/DDBJ whole genome shotgun (WGS) entry which is preliminary data.</text>
</comment>
<feature type="domain" description="ABC transmembrane type-2" evidence="10">
    <location>
        <begin position="52"/>
        <end position="274"/>
    </location>
</feature>
<dbReference type="Pfam" id="PF01061">
    <property type="entry name" value="ABC2_membrane"/>
    <property type="match status" value="1"/>
</dbReference>
<dbReference type="GO" id="GO:0140359">
    <property type="term" value="F:ABC-type transporter activity"/>
    <property type="evidence" value="ECO:0007669"/>
    <property type="project" value="InterPro"/>
</dbReference>
<dbReference type="InterPro" id="IPR047817">
    <property type="entry name" value="ABC2_TM_bact-type"/>
</dbReference>
<name>A0A367YZH5_9ACTN</name>
<evidence type="ECO:0000256" key="6">
    <source>
        <dbReference type="ARBA" id="ARBA00022692"/>
    </source>
</evidence>
<dbReference type="GO" id="GO:0015920">
    <property type="term" value="P:lipopolysaccharide transport"/>
    <property type="evidence" value="ECO:0007669"/>
    <property type="project" value="TreeGrafter"/>
</dbReference>
<comment type="subcellular location">
    <subcellularLocation>
        <location evidence="1">Cell inner membrane</location>
        <topology evidence="1">Multi-pass membrane protein</topology>
    </subcellularLocation>
    <subcellularLocation>
        <location evidence="9">Cell membrane</location>
        <topology evidence="9">Multi-pass membrane protein</topology>
    </subcellularLocation>
</comment>
<evidence type="ECO:0000259" key="10">
    <source>
        <dbReference type="PROSITE" id="PS51012"/>
    </source>
</evidence>
<dbReference type="PROSITE" id="PS51012">
    <property type="entry name" value="ABC_TM2"/>
    <property type="match status" value="1"/>
</dbReference>
<dbReference type="PANTHER" id="PTHR30413:SF8">
    <property type="entry name" value="TRANSPORT PERMEASE PROTEIN"/>
    <property type="match status" value="1"/>
</dbReference>
<keyword evidence="6 9" id="KW-0812">Transmembrane</keyword>
<feature type="transmembrane region" description="Helical" evidence="9">
    <location>
        <begin position="87"/>
        <end position="109"/>
    </location>
</feature>
<evidence type="ECO:0000256" key="2">
    <source>
        <dbReference type="ARBA" id="ARBA00007783"/>
    </source>
</evidence>
<accession>A0A367YZH5</accession>
<feature type="transmembrane region" description="Helical" evidence="9">
    <location>
        <begin position="160"/>
        <end position="182"/>
    </location>
</feature>
<gene>
    <name evidence="11" type="ORF">DT076_02535</name>
</gene>
<evidence type="ECO:0000256" key="5">
    <source>
        <dbReference type="ARBA" id="ARBA00022519"/>
    </source>
</evidence>
<evidence type="ECO:0000256" key="1">
    <source>
        <dbReference type="ARBA" id="ARBA00004429"/>
    </source>
</evidence>
<proteinExistence type="inferred from homology"/>
<feature type="transmembrane region" description="Helical" evidence="9">
    <location>
        <begin position="130"/>
        <end position="154"/>
    </location>
</feature>
<feature type="transmembrane region" description="Helical" evidence="9">
    <location>
        <begin position="52"/>
        <end position="75"/>
    </location>
</feature>
<dbReference type="Proteomes" id="UP000252770">
    <property type="component" value="Unassembled WGS sequence"/>
</dbReference>
<reference evidence="11 12" key="1">
    <citation type="submission" date="2018-07" db="EMBL/GenBank/DDBJ databases">
        <title>Desertimonas flava gen. nov. sp. nov.</title>
        <authorList>
            <person name="Liu S."/>
        </authorList>
    </citation>
    <scope>NUCLEOTIDE SEQUENCE [LARGE SCALE GENOMIC DNA]</scope>
    <source>
        <strain evidence="11 12">16Sb5-5</strain>
    </source>
</reference>
<dbReference type="PANTHER" id="PTHR30413">
    <property type="entry name" value="INNER MEMBRANE TRANSPORT PERMEASE"/>
    <property type="match status" value="1"/>
</dbReference>
<evidence type="ECO:0000256" key="8">
    <source>
        <dbReference type="ARBA" id="ARBA00023136"/>
    </source>
</evidence>
<feature type="transmembrane region" description="Helical" evidence="9">
    <location>
        <begin position="252"/>
        <end position="274"/>
    </location>
</feature>
<keyword evidence="3 9" id="KW-0813">Transport</keyword>
<dbReference type="GO" id="GO:0005886">
    <property type="term" value="C:plasma membrane"/>
    <property type="evidence" value="ECO:0007669"/>
    <property type="project" value="UniProtKB-SubCell"/>
</dbReference>
<protein>
    <recommendedName>
        <fullName evidence="9">Transport permease protein</fullName>
    </recommendedName>
</protein>
<organism evidence="11 12">
    <name type="scientific">Desertihabitans brevis</name>
    <dbReference type="NCBI Taxonomy" id="2268447"/>
    <lineage>
        <taxon>Bacteria</taxon>
        <taxon>Bacillati</taxon>
        <taxon>Actinomycetota</taxon>
        <taxon>Actinomycetes</taxon>
        <taxon>Propionibacteriales</taxon>
        <taxon>Propionibacteriaceae</taxon>
        <taxon>Desertihabitans</taxon>
    </lineage>
</organism>
<keyword evidence="8 9" id="KW-0472">Membrane</keyword>
<dbReference type="EMBL" id="QOUI01000001">
    <property type="protein sequence ID" value="RCK71323.1"/>
    <property type="molecule type" value="Genomic_DNA"/>
</dbReference>